<dbReference type="RefSeq" id="WP_111350407.1">
    <property type="nucleotide sequence ID" value="NZ_QHHQ01000006.1"/>
</dbReference>
<dbReference type="GO" id="GO:0003700">
    <property type="term" value="F:DNA-binding transcription factor activity"/>
    <property type="evidence" value="ECO:0007669"/>
    <property type="project" value="TreeGrafter"/>
</dbReference>
<dbReference type="SMART" id="SM00530">
    <property type="entry name" value="HTH_XRE"/>
    <property type="match status" value="1"/>
</dbReference>
<dbReference type="Pfam" id="PF01381">
    <property type="entry name" value="HTH_3"/>
    <property type="match status" value="1"/>
</dbReference>
<dbReference type="AlphaFoldDB" id="A0A8B2NM90"/>
<feature type="domain" description="HTH cro/C1-type" evidence="3">
    <location>
        <begin position="62"/>
        <end position="116"/>
    </location>
</feature>
<evidence type="ECO:0000313" key="5">
    <source>
        <dbReference type="Proteomes" id="UP000249590"/>
    </source>
</evidence>
<dbReference type="OrthoDB" id="9805356at2"/>
<keyword evidence="1" id="KW-0238">DNA-binding</keyword>
<gene>
    <name evidence="4" type="ORF">DLJ53_25170</name>
</gene>
<dbReference type="InterPro" id="IPR050807">
    <property type="entry name" value="TransReg_Diox_bact_type"/>
</dbReference>
<dbReference type="PROSITE" id="PS50943">
    <property type="entry name" value="HTH_CROC1"/>
    <property type="match status" value="1"/>
</dbReference>
<dbReference type="Gene3D" id="2.60.120.10">
    <property type="entry name" value="Jelly Rolls"/>
    <property type="match status" value="1"/>
</dbReference>
<dbReference type="InterPro" id="IPR001387">
    <property type="entry name" value="Cro/C1-type_HTH"/>
</dbReference>
<sequence>MKGAPVGAKKTPREPGAAAPKRSAAAATTAAPLANRPHLDQDPHAVRDPRERVLEVAIGREVRALRVRLGITAAELAAKTGISVGMLSKIENGQTSPSLTTLQALSGALGVPLTVFFRRFEEERSAVFVKAGEGVDVDRRGTRAGHQYTLLGHLGFNSAGVTVEPYLITLTEESDVFPAFQHEGLEFLFMLEGEVVYRHGDNLYRMTPGDSLFFDADAQHGPEELVRRPIRYLSIISYRAHREAD</sequence>
<feature type="compositionally biased region" description="Basic and acidic residues" evidence="2">
    <location>
        <begin position="37"/>
        <end position="47"/>
    </location>
</feature>
<proteinExistence type="predicted"/>
<protein>
    <submittedName>
        <fullName evidence="4">MerR family transcriptional regulator</fullName>
    </submittedName>
</protein>
<accession>A0A8B2NM90</accession>
<feature type="region of interest" description="Disordered" evidence="2">
    <location>
        <begin position="1"/>
        <end position="47"/>
    </location>
</feature>
<evidence type="ECO:0000259" key="3">
    <source>
        <dbReference type="PROSITE" id="PS50943"/>
    </source>
</evidence>
<dbReference type="InterPro" id="IPR010982">
    <property type="entry name" value="Lambda_DNA-bd_dom_sf"/>
</dbReference>
<dbReference type="InterPro" id="IPR013096">
    <property type="entry name" value="Cupin_2"/>
</dbReference>
<dbReference type="Proteomes" id="UP000249590">
    <property type="component" value="Unassembled WGS sequence"/>
</dbReference>
<dbReference type="GO" id="GO:0003677">
    <property type="term" value="F:DNA binding"/>
    <property type="evidence" value="ECO:0007669"/>
    <property type="project" value="UniProtKB-KW"/>
</dbReference>
<comment type="caution">
    <text evidence="4">The sequence shown here is derived from an EMBL/GenBank/DDBJ whole genome shotgun (WGS) entry which is preliminary data.</text>
</comment>
<evidence type="ECO:0000256" key="1">
    <source>
        <dbReference type="ARBA" id="ARBA00023125"/>
    </source>
</evidence>
<feature type="compositionally biased region" description="Low complexity" evidence="2">
    <location>
        <begin position="17"/>
        <end position="34"/>
    </location>
</feature>
<dbReference type="GO" id="GO:0005829">
    <property type="term" value="C:cytosol"/>
    <property type="evidence" value="ECO:0007669"/>
    <property type="project" value="TreeGrafter"/>
</dbReference>
<dbReference type="EMBL" id="QHHQ01000006">
    <property type="protein sequence ID" value="RAH98924.1"/>
    <property type="molecule type" value="Genomic_DNA"/>
</dbReference>
<dbReference type="PANTHER" id="PTHR46797:SF2">
    <property type="entry name" value="TRANSCRIPTIONAL REGULATOR"/>
    <property type="match status" value="1"/>
</dbReference>
<dbReference type="InterPro" id="IPR014710">
    <property type="entry name" value="RmlC-like_jellyroll"/>
</dbReference>
<dbReference type="Pfam" id="PF07883">
    <property type="entry name" value="Cupin_2"/>
    <property type="match status" value="1"/>
</dbReference>
<dbReference type="PANTHER" id="PTHR46797">
    <property type="entry name" value="HTH-TYPE TRANSCRIPTIONAL REGULATOR"/>
    <property type="match status" value="1"/>
</dbReference>
<name>A0A8B2NM90_9HYPH</name>
<dbReference type="SUPFAM" id="SSF47413">
    <property type="entry name" value="lambda repressor-like DNA-binding domains"/>
    <property type="match status" value="1"/>
</dbReference>
<dbReference type="Gene3D" id="1.10.260.40">
    <property type="entry name" value="lambda repressor-like DNA-binding domains"/>
    <property type="match status" value="1"/>
</dbReference>
<reference evidence="4 5" key="1">
    <citation type="submission" date="2018-05" db="EMBL/GenBank/DDBJ databases">
        <title>Acuticoccus sediminis sp. nov., isolated from deep-sea sediment of Indian Ocean.</title>
        <authorList>
            <person name="Liu X."/>
            <person name="Lai Q."/>
            <person name="Du Y."/>
            <person name="Sun F."/>
            <person name="Zhang X."/>
            <person name="Wang S."/>
            <person name="Shao Z."/>
        </authorList>
    </citation>
    <scope>NUCLEOTIDE SEQUENCE [LARGE SCALE GENOMIC DNA]</scope>
    <source>
        <strain evidence="4 5">PTG4-2</strain>
    </source>
</reference>
<dbReference type="SUPFAM" id="SSF51182">
    <property type="entry name" value="RmlC-like cupins"/>
    <property type="match status" value="1"/>
</dbReference>
<dbReference type="CDD" id="cd00093">
    <property type="entry name" value="HTH_XRE"/>
    <property type="match status" value="1"/>
</dbReference>
<dbReference type="InterPro" id="IPR011051">
    <property type="entry name" value="RmlC_Cupin_sf"/>
</dbReference>
<keyword evidence="5" id="KW-1185">Reference proteome</keyword>
<evidence type="ECO:0000313" key="4">
    <source>
        <dbReference type="EMBL" id="RAH98924.1"/>
    </source>
</evidence>
<evidence type="ECO:0000256" key="2">
    <source>
        <dbReference type="SAM" id="MobiDB-lite"/>
    </source>
</evidence>
<dbReference type="CDD" id="cd02209">
    <property type="entry name" value="cupin_XRE_C"/>
    <property type="match status" value="1"/>
</dbReference>
<organism evidence="4 5">
    <name type="scientific">Acuticoccus sediminis</name>
    <dbReference type="NCBI Taxonomy" id="2184697"/>
    <lineage>
        <taxon>Bacteria</taxon>
        <taxon>Pseudomonadati</taxon>
        <taxon>Pseudomonadota</taxon>
        <taxon>Alphaproteobacteria</taxon>
        <taxon>Hyphomicrobiales</taxon>
        <taxon>Amorphaceae</taxon>
        <taxon>Acuticoccus</taxon>
    </lineage>
</organism>